<proteinExistence type="predicted"/>
<feature type="compositionally biased region" description="Polar residues" evidence="1">
    <location>
        <begin position="32"/>
        <end position="50"/>
    </location>
</feature>
<evidence type="ECO:0000259" key="2">
    <source>
        <dbReference type="Pfam" id="PF16561"/>
    </source>
</evidence>
<feature type="domain" description="AMP-activated protein kinase glycogen-binding" evidence="2">
    <location>
        <begin position="596"/>
        <end position="677"/>
    </location>
</feature>
<feature type="compositionally biased region" description="Low complexity" evidence="1">
    <location>
        <begin position="439"/>
        <end position="464"/>
    </location>
</feature>
<feature type="compositionally biased region" description="Polar residues" evidence="1">
    <location>
        <begin position="415"/>
        <end position="438"/>
    </location>
</feature>
<feature type="region of interest" description="Disordered" evidence="1">
    <location>
        <begin position="290"/>
        <end position="368"/>
    </location>
</feature>
<organism evidence="3 4">
    <name type="scientific">Apatococcus lobatus</name>
    <dbReference type="NCBI Taxonomy" id="904363"/>
    <lineage>
        <taxon>Eukaryota</taxon>
        <taxon>Viridiplantae</taxon>
        <taxon>Chlorophyta</taxon>
        <taxon>core chlorophytes</taxon>
        <taxon>Trebouxiophyceae</taxon>
        <taxon>Chlorellales</taxon>
        <taxon>Chlorellaceae</taxon>
        <taxon>Apatococcus</taxon>
    </lineage>
</organism>
<name>A0AAW1QIY2_9CHLO</name>
<dbReference type="InterPro" id="IPR032640">
    <property type="entry name" value="AMPK1_CBM"/>
</dbReference>
<dbReference type="PANTHER" id="PTHR47342:SF1">
    <property type="entry name" value="PROTEIN PTST, CHLOROPLASTIC"/>
    <property type="match status" value="1"/>
</dbReference>
<feature type="compositionally biased region" description="Polar residues" evidence="1">
    <location>
        <begin position="82"/>
        <end position="93"/>
    </location>
</feature>
<evidence type="ECO:0000313" key="4">
    <source>
        <dbReference type="Proteomes" id="UP001438707"/>
    </source>
</evidence>
<dbReference type="PANTHER" id="PTHR47342">
    <property type="entry name" value="PROTEIN PTST, CHLOROPLASTIC"/>
    <property type="match status" value="1"/>
</dbReference>
<dbReference type="EMBL" id="JALJOS010000038">
    <property type="protein sequence ID" value="KAK9821396.1"/>
    <property type="molecule type" value="Genomic_DNA"/>
</dbReference>
<gene>
    <name evidence="3" type="ORF">WJX74_009247</name>
</gene>
<feature type="region of interest" description="Disordered" evidence="1">
    <location>
        <begin position="1"/>
        <end position="50"/>
    </location>
</feature>
<dbReference type="Gene3D" id="2.60.40.10">
    <property type="entry name" value="Immunoglobulins"/>
    <property type="match status" value="1"/>
</dbReference>
<feature type="compositionally biased region" description="Low complexity" evidence="1">
    <location>
        <begin position="392"/>
        <end position="404"/>
    </location>
</feature>
<accession>A0AAW1QIY2</accession>
<evidence type="ECO:0000256" key="1">
    <source>
        <dbReference type="SAM" id="MobiDB-lite"/>
    </source>
</evidence>
<dbReference type="CDD" id="cd02859">
    <property type="entry name" value="E_set_AMPKbeta_like_N"/>
    <property type="match status" value="1"/>
</dbReference>
<dbReference type="SUPFAM" id="SSF81296">
    <property type="entry name" value="E set domains"/>
    <property type="match status" value="1"/>
</dbReference>
<feature type="compositionally biased region" description="Low complexity" evidence="1">
    <location>
        <begin position="199"/>
        <end position="222"/>
    </location>
</feature>
<dbReference type="Proteomes" id="UP001438707">
    <property type="component" value="Unassembled WGS sequence"/>
</dbReference>
<dbReference type="Pfam" id="PF16561">
    <property type="entry name" value="AMPK1_CBM"/>
    <property type="match status" value="1"/>
</dbReference>
<dbReference type="AlphaFoldDB" id="A0AAW1QIY2"/>
<protein>
    <recommendedName>
        <fullName evidence="2">AMP-activated protein kinase glycogen-binding domain-containing protein</fullName>
    </recommendedName>
</protein>
<feature type="region of interest" description="Disordered" evidence="1">
    <location>
        <begin position="68"/>
        <end position="181"/>
    </location>
</feature>
<feature type="region of interest" description="Disordered" evidence="1">
    <location>
        <begin position="263"/>
        <end position="282"/>
    </location>
</feature>
<feature type="compositionally biased region" description="Low complexity" evidence="1">
    <location>
        <begin position="304"/>
        <end position="314"/>
    </location>
</feature>
<feature type="compositionally biased region" description="Polar residues" evidence="1">
    <location>
        <begin position="348"/>
        <end position="366"/>
    </location>
</feature>
<reference evidence="3 4" key="1">
    <citation type="journal article" date="2024" name="Nat. Commun.">
        <title>Phylogenomics reveals the evolutionary origins of lichenization in chlorophyte algae.</title>
        <authorList>
            <person name="Puginier C."/>
            <person name="Libourel C."/>
            <person name="Otte J."/>
            <person name="Skaloud P."/>
            <person name="Haon M."/>
            <person name="Grisel S."/>
            <person name="Petersen M."/>
            <person name="Berrin J.G."/>
            <person name="Delaux P.M."/>
            <person name="Dal Grande F."/>
            <person name="Keller J."/>
        </authorList>
    </citation>
    <scope>NUCLEOTIDE SEQUENCE [LARGE SCALE GENOMIC DNA]</scope>
    <source>
        <strain evidence="3 4">SAG 2145</strain>
    </source>
</reference>
<feature type="compositionally biased region" description="Low complexity" evidence="1">
    <location>
        <begin position="110"/>
        <end position="175"/>
    </location>
</feature>
<dbReference type="InterPro" id="IPR014756">
    <property type="entry name" value="Ig_E-set"/>
</dbReference>
<feature type="region of interest" description="Disordered" evidence="1">
    <location>
        <begin position="387"/>
        <end position="481"/>
    </location>
</feature>
<evidence type="ECO:0000313" key="3">
    <source>
        <dbReference type="EMBL" id="KAK9821396.1"/>
    </source>
</evidence>
<keyword evidence="4" id="KW-1185">Reference proteome</keyword>
<sequence length="678" mass="72104">MSRRPSLPQMSRRPSLSRPDAMGLTPFRGLSSPLSRVQQTDGGQNQASRQSNMRAIFPHLPAARVLSAPPSAFGATPRADMGTSTPYSTTSSMDEGPPSLSATDTDPPLNSSNGTGSTNMSQPLQQAQGLGPAPQPQQIVAAEQQELLQQQQPTRCSSHATTSSASAAAGTAGQAPTMSDLYLPSRVPNIETQQVQPSGQTADTGQASAASASARAAPSGQAEPARRAVPSRRLQSAGGGKQTYYQDVYQPVKRAGMEQAARAVQPAQQMQQPAAAGGAPLDALQGCQAGSWAASPSQSMGKPAEPAQALAASADGGPDSTARLGSQPESTGAHARTPSARQEHSAAEQASQPVHASLPSQSQPGQSAEGLGVVFQPEVPSWPVRYQKKNAQQQQQQQQQQQSQIEASADAHHGQPNSSQHSDTTGLPAQPDVTSANLQAPQLQQRQQHLRQQQVPEQLQQPQDRPMPERSRPGIQPLINNATSVDRRMYEQVVASRRRISERLSTANQHNAHLRSSIATRQAEVASTHSLLQQLAGEFGSLKRRAQGSAASAYYGMDKEQAAAQMMALAERIASMQQVLQDQAESIHEQVVRSVPVAWYGVASNVQLKGSFDAWTQGITLSAEDIGDSVFTKFQASLQLLPGDYRVKFLVDGEWRLASDWPTAIDSEGSENLVLSVD</sequence>
<comment type="caution">
    <text evidence="3">The sequence shown here is derived from an EMBL/GenBank/DDBJ whole genome shotgun (WGS) entry which is preliminary data.</text>
</comment>
<feature type="region of interest" description="Disordered" evidence="1">
    <location>
        <begin position="194"/>
        <end position="242"/>
    </location>
</feature>
<dbReference type="InterPro" id="IPR013783">
    <property type="entry name" value="Ig-like_fold"/>
</dbReference>